<dbReference type="KEGG" id="bpg:Bathy08g01050"/>
<gene>
    <name evidence="5" type="ORF">Bathy08g01050</name>
</gene>
<keyword evidence="6" id="KW-1185">Reference proteome</keyword>
<evidence type="ECO:0000256" key="2">
    <source>
        <dbReference type="SAM" id="Coils"/>
    </source>
</evidence>
<evidence type="ECO:0000259" key="4">
    <source>
        <dbReference type="PROSITE" id="PS51156"/>
    </source>
</evidence>
<dbReference type="PANTHER" id="PTHR46872:SF10">
    <property type="entry name" value="MYB-LIKE DOMAIN-CONTAINING PROTEIN"/>
    <property type="match status" value="1"/>
</dbReference>
<evidence type="ECO:0000313" key="6">
    <source>
        <dbReference type="Proteomes" id="UP000198341"/>
    </source>
</evidence>
<accession>K8F7W2</accession>
<reference evidence="5 6" key="1">
    <citation type="submission" date="2011-10" db="EMBL/GenBank/DDBJ databases">
        <authorList>
            <person name="Genoscope - CEA"/>
        </authorList>
    </citation>
    <scope>NUCLEOTIDE SEQUENCE [LARGE SCALE GENOMIC DNA]</scope>
    <source>
        <strain evidence="5 6">RCC 1105</strain>
    </source>
</reference>
<dbReference type="Proteomes" id="UP000198341">
    <property type="component" value="Chromosome 8"/>
</dbReference>
<dbReference type="SUPFAM" id="SSF46689">
    <property type="entry name" value="Homeodomain-like"/>
    <property type="match status" value="1"/>
</dbReference>
<dbReference type="Gene3D" id="1.10.10.60">
    <property type="entry name" value="Homeodomain-like"/>
    <property type="match status" value="1"/>
</dbReference>
<dbReference type="PROSITE" id="PS51156">
    <property type="entry name" value="ELM2"/>
    <property type="match status" value="1"/>
</dbReference>
<dbReference type="InterPro" id="IPR000949">
    <property type="entry name" value="ELM2_dom"/>
</dbReference>
<evidence type="ECO:0000256" key="1">
    <source>
        <dbReference type="ARBA" id="ARBA00023242"/>
    </source>
</evidence>
<keyword evidence="2" id="KW-0175">Coiled coil</keyword>
<dbReference type="OrthoDB" id="1908944at2759"/>
<dbReference type="EMBL" id="FO082271">
    <property type="protein sequence ID" value="CCO17698.1"/>
    <property type="molecule type" value="Genomic_DNA"/>
</dbReference>
<feature type="compositionally biased region" description="Polar residues" evidence="3">
    <location>
        <begin position="185"/>
        <end position="194"/>
    </location>
</feature>
<evidence type="ECO:0000313" key="5">
    <source>
        <dbReference type="EMBL" id="CCO17698.1"/>
    </source>
</evidence>
<dbReference type="GeneID" id="19014084"/>
<keyword evidence="1" id="KW-0539">Nucleus</keyword>
<feature type="domain" description="ELM2" evidence="4">
    <location>
        <begin position="93"/>
        <end position="195"/>
    </location>
</feature>
<organism evidence="5 6">
    <name type="scientific">Bathycoccus prasinos</name>
    <dbReference type="NCBI Taxonomy" id="41875"/>
    <lineage>
        <taxon>Eukaryota</taxon>
        <taxon>Viridiplantae</taxon>
        <taxon>Chlorophyta</taxon>
        <taxon>Mamiellophyceae</taxon>
        <taxon>Mamiellales</taxon>
        <taxon>Bathycoccaceae</taxon>
        <taxon>Bathycoccus</taxon>
    </lineage>
</organism>
<feature type="region of interest" description="Disordered" evidence="3">
    <location>
        <begin position="137"/>
        <end position="194"/>
    </location>
</feature>
<dbReference type="PANTHER" id="PTHR46872">
    <property type="entry name" value="DNA BINDING PROTEIN"/>
    <property type="match status" value="1"/>
</dbReference>
<name>K8F7W2_9CHLO</name>
<feature type="coiled-coil region" evidence="2">
    <location>
        <begin position="362"/>
        <end position="393"/>
    </location>
</feature>
<dbReference type="AlphaFoldDB" id="K8F7W2"/>
<dbReference type="RefSeq" id="XP_007511577.1">
    <property type="nucleotide sequence ID" value="XM_007511515.1"/>
</dbReference>
<proteinExistence type="predicted"/>
<sequence length="479" mass="55026">MATKPGRMLVNKDAIIDDQVKMQEEELERRNRAMCLRFKLVTAEGEAHQPRRGARGKEKAFRAAGLHDFTLVEESEKMFSSPMTRVWQPVKPAIIRVGDEYQAQVPEFDEEVKKAIVDDLEHFTEKETQMLGVRFWPLNNNDQNNNNNTNTNTNSPTRKSTRKRSKSREPAEEEEEKAAKRLAPSENNTNNGEQAKNIEVVGVAGAAAVVTTAKAELDSNNAPAVGAVVVKTETQGEEVKDPDLVAYINAQGQEEIIRIVRVPLEDIAEARAKFKREVGDSLHVQTSFGLHDMGVVVANAWSEEERDIFTQHVTKNCDNLRPMKPLLPNKTMSQIVSYYYNVWQTTRANPRRVDIWHPPEEKRSHKRERERALAKALAAEKRLRKQQQKKERKLAVAPEIILKQRCKKEVAQMVEWIRSSCATNPRHAAYNANRAETVTKLRQHMMERVHSLRLYSQNDKDIFDDYKQYFFQRMTSVKL</sequence>
<protein>
    <submittedName>
        <fullName evidence="5">Unnamed protein product</fullName>
    </submittedName>
</protein>
<feature type="compositionally biased region" description="Low complexity" evidence="3">
    <location>
        <begin position="139"/>
        <end position="158"/>
    </location>
</feature>
<evidence type="ECO:0000256" key="3">
    <source>
        <dbReference type="SAM" id="MobiDB-lite"/>
    </source>
</evidence>
<dbReference type="InterPro" id="IPR009057">
    <property type="entry name" value="Homeodomain-like_sf"/>
</dbReference>